<reference evidence="1" key="1">
    <citation type="journal article" date="2023" name="Science">
        <title>Genome structures resolve the early diversification of teleost fishes.</title>
        <authorList>
            <person name="Parey E."/>
            <person name="Louis A."/>
            <person name="Montfort J."/>
            <person name="Bouchez O."/>
            <person name="Roques C."/>
            <person name="Iampietro C."/>
            <person name="Lluch J."/>
            <person name="Castinel A."/>
            <person name="Donnadieu C."/>
            <person name="Desvignes T."/>
            <person name="Floi Bucao C."/>
            <person name="Jouanno E."/>
            <person name="Wen M."/>
            <person name="Mejri S."/>
            <person name="Dirks R."/>
            <person name="Jansen H."/>
            <person name="Henkel C."/>
            <person name="Chen W.J."/>
            <person name="Zahm M."/>
            <person name="Cabau C."/>
            <person name="Klopp C."/>
            <person name="Thompson A.W."/>
            <person name="Robinson-Rechavi M."/>
            <person name="Braasch I."/>
            <person name="Lecointre G."/>
            <person name="Bobe J."/>
            <person name="Postlethwait J.H."/>
            <person name="Berthelot C."/>
            <person name="Roest Crollius H."/>
            <person name="Guiguen Y."/>
        </authorList>
    </citation>
    <scope>NUCLEOTIDE SEQUENCE</scope>
    <source>
        <strain evidence="1">WJC10195</strain>
    </source>
</reference>
<dbReference type="EMBL" id="JAINUF010000010">
    <property type="protein sequence ID" value="KAJ8348925.1"/>
    <property type="molecule type" value="Genomic_DNA"/>
</dbReference>
<protein>
    <submittedName>
        <fullName evidence="1">Uncharacterized protein</fullName>
    </submittedName>
</protein>
<dbReference type="InterPro" id="IPR036397">
    <property type="entry name" value="RNaseH_sf"/>
</dbReference>
<proteinExistence type="predicted"/>
<dbReference type="GO" id="GO:0003676">
    <property type="term" value="F:nucleic acid binding"/>
    <property type="evidence" value="ECO:0007669"/>
    <property type="project" value="InterPro"/>
</dbReference>
<evidence type="ECO:0000313" key="2">
    <source>
        <dbReference type="Proteomes" id="UP001152622"/>
    </source>
</evidence>
<dbReference type="Proteomes" id="UP001152622">
    <property type="component" value="Chromosome 10"/>
</dbReference>
<keyword evidence="2" id="KW-1185">Reference proteome</keyword>
<evidence type="ECO:0000313" key="1">
    <source>
        <dbReference type="EMBL" id="KAJ8348925.1"/>
    </source>
</evidence>
<comment type="caution">
    <text evidence="1">The sequence shown here is derived from an EMBL/GenBank/DDBJ whole genome shotgun (WGS) entry which is preliminary data.</text>
</comment>
<dbReference type="AlphaFoldDB" id="A0A9Q1F133"/>
<accession>A0A9Q1F133</accession>
<dbReference type="OrthoDB" id="8892477at2759"/>
<name>A0A9Q1F133_SYNKA</name>
<organism evidence="1 2">
    <name type="scientific">Synaphobranchus kaupii</name>
    <name type="common">Kaup's arrowtooth eel</name>
    <dbReference type="NCBI Taxonomy" id="118154"/>
    <lineage>
        <taxon>Eukaryota</taxon>
        <taxon>Metazoa</taxon>
        <taxon>Chordata</taxon>
        <taxon>Craniata</taxon>
        <taxon>Vertebrata</taxon>
        <taxon>Euteleostomi</taxon>
        <taxon>Actinopterygii</taxon>
        <taxon>Neopterygii</taxon>
        <taxon>Teleostei</taxon>
        <taxon>Anguilliformes</taxon>
        <taxon>Synaphobranchidae</taxon>
        <taxon>Synaphobranchus</taxon>
    </lineage>
</organism>
<sequence>MHCTATLIPPIDSGTPNGYTGFLEPCKLDVEGIAVARTLTFAKNGHTVVRIMNPTNSPVVLHPGCDCHCKVTQTDEEELLVHPEVHSTRATSQTSPAADVISVVQPVCSDHPRNPAEHLGLPNDGKDIVKAQKEGPVLSVVIDWVSADRRPPFSQLKGQAAALRHFWKDFHKLTIADSLLCRKQVEFAYNTSVHSATKHTPFFLAHGREARLPADLLLGDPPVRGNATPGTPSDYAASLFQRLHAAFDSVADNIAAAGSQQKRYYDRRIRHTPYEPGDMVWDDLPALSRHKLSPKWAGPFKVLRRFDTPTGEVGVDYQILDQLDPRAKPRVVHYNRLKPYISPWSTTYDPSTTVVTPQPLVPWHGPPPVTALSGSRPYCLRGTSIPERPPPPAVMNPALLPAAEMDNVLPPAVGMNNALPPVPVLDSALMPSSLPPVSVSSTADNRTWSGRYIRPPARYRDT</sequence>
<gene>
    <name evidence="1" type="ORF">SKAU_G00275140</name>
</gene>
<dbReference type="Gene3D" id="3.30.420.10">
    <property type="entry name" value="Ribonuclease H-like superfamily/Ribonuclease H"/>
    <property type="match status" value="1"/>
</dbReference>